<organism evidence="1 2">
    <name type="scientific">Blautia obeum</name>
    <dbReference type="NCBI Taxonomy" id="40520"/>
    <lineage>
        <taxon>Bacteria</taxon>
        <taxon>Bacillati</taxon>
        <taxon>Bacillota</taxon>
        <taxon>Clostridia</taxon>
        <taxon>Lachnospirales</taxon>
        <taxon>Lachnospiraceae</taxon>
        <taxon>Blautia</taxon>
    </lineage>
</organism>
<dbReference type="PANTHER" id="PTHR34987:SF6">
    <property type="entry name" value="ALPHA-L-RHAMNOSIDASE SIX-HAIRPIN GLYCOSIDASE DOMAIN-CONTAINING PROTEIN"/>
    <property type="match status" value="1"/>
</dbReference>
<reference evidence="1 2" key="1">
    <citation type="submission" date="2015-09" db="EMBL/GenBank/DDBJ databases">
        <authorList>
            <consortium name="Pathogen Informatics"/>
        </authorList>
    </citation>
    <scope>NUCLEOTIDE SEQUENCE [LARGE SCALE GENOMIC DNA]</scope>
    <source>
        <strain evidence="1 2">2789STDY5834921</strain>
    </source>
</reference>
<dbReference type="InterPro" id="IPR012341">
    <property type="entry name" value="6hp_glycosidase-like_sf"/>
</dbReference>
<gene>
    <name evidence="1" type="ORF">ERS852533_02639</name>
</gene>
<dbReference type="EMBL" id="CZBA01000017">
    <property type="protein sequence ID" value="CUP81303.1"/>
    <property type="molecule type" value="Genomic_DNA"/>
</dbReference>
<dbReference type="AlphaFoldDB" id="A0A174R6Z3"/>
<accession>A0A174R6Z3</accession>
<dbReference type="GO" id="GO:0005975">
    <property type="term" value="P:carbohydrate metabolic process"/>
    <property type="evidence" value="ECO:0007669"/>
    <property type="project" value="InterPro"/>
</dbReference>
<evidence type="ECO:0000313" key="2">
    <source>
        <dbReference type="Proteomes" id="UP000095413"/>
    </source>
</evidence>
<protein>
    <recommendedName>
        <fullName evidence="3">Cellobiose phosphorylase</fullName>
    </recommendedName>
</protein>
<dbReference type="InterPro" id="IPR008928">
    <property type="entry name" value="6-hairpin_glycosidase_sf"/>
</dbReference>
<evidence type="ECO:0008006" key="3">
    <source>
        <dbReference type="Google" id="ProtNLM"/>
    </source>
</evidence>
<dbReference type="PANTHER" id="PTHR34987">
    <property type="entry name" value="C, PUTATIVE (AFU_ORTHOLOGUE AFUA_3G02880)-RELATED"/>
    <property type="match status" value="1"/>
</dbReference>
<proteinExistence type="predicted"/>
<sequence length="689" mass="79143">MLNGIKIAQENENRKIWRREWRYQKLGRENDFSIPFEYKTTVWPDIEMFDVEEKDFRFKTEGYEVCLVLDVGMNHAIYIRTLGISLIWDAFQNKLHLNDQETYLHHQNGVIQLKITRKGTECRVQGGERELNIYDSGQYDLNVQIDTKCGNAGAFESENNGMLVWMEVCGIHTADEYKEEIISEETRRELVCKDKLFFKNDHYSIYYNHLEDEMYGKPDAYVISPEHIISAQRVTEEFQWRHNPMGDMTRVLNRGSEWKRESSREEFRISTGIPAVDAAFQIAMDVLDKAKSPQYAFEGEQGMWSAGAFQGTGMGFGVWCRDTMQMLLRGIGFIEPGITRRTVEYILKSGKDNAVDGLAAVVISVWEYYLVSHDRELLLKNADTIKAKIQQCEKVFNEEKGLVYAAFCSSNDAYEDTEAGGYALSTEIYFMYAFECAFNILKCLGEPAEHYKFLAAQMLKMIRNKYWNPTAGIFTSGPNGSVAFKDEVWETAGEEGAVWNIWGIASEEQKNLIMDNLEHKIITPYGIPLMPGHLEKTHLARSVWTVYTTGYAVAAAELGKEELLVTLIAQQIRNAVFNKTFYEVYNADDGRAWRWPAQTWNAIGYISLLLSGVFGLKKDIEGIWFEGFIPTVLSGIRIFNLRYVNMCLDVSSEGEGKIVKMTLNGVEVKKIFWNLQGHHKVKLICRKED</sequence>
<dbReference type="Gene3D" id="1.50.10.10">
    <property type="match status" value="1"/>
</dbReference>
<dbReference type="RefSeq" id="WP_055056537.1">
    <property type="nucleotide sequence ID" value="NZ_CZBA01000017.1"/>
</dbReference>
<dbReference type="Proteomes" id="UP000095413">
    <property type="component" value="Unassembled WGS sequence"/>
</dbReference>
<dbReference type="SUPFAM" id="SSF48208">
    <property type="entry name" value="Six-hairpin glycosidases"/>
    <property type="match status" value="1"/>
</dbReference>
<evidence type="ECO:0000313" key="1">
    <source>
        <dbReference type="EMBL" id="CUP81303.1"/>
    </source>
</evidence>
<name>A0A174R6Z3_9FIRM</name>
<dbReference type="OrthoDB" id="2481712at2"/>